<accession>A0ABT2T6G8</accession>
<keyword evidence="3" id="KW-1185">Reference proteome</keyword>
<name>A0ABT2T6G8_9FIRM</name>
<reference evidence="2 3" key="1">
    <citation type="journal article" date="2021" name="ISME Commun">
        <title>Automated analysis of genomic sequences facilitates high-throughput and comprehensive description of bacteria.</title>
        <authorList>
            <person name="Hitch T.C.A."/>
        </authorList>
    </citation>
    <scope>NUCLEOTIDE SEQUENCE [LARGE SCALE GENOMIC DNA]</scope>
    <source>
        <strain evidence="2 3">Sanger_18</strain>
    </source>
</reference>
<comment type="caution">
    <text evidence="2">The sequence shown here is derived from an EMBL/GenBank/DDBJ whole genome shotgun (WGS) entry which is preliminary data.</text>
</comment>
<evidence type="ECO:0000313" key="2">
    <source>
        <dbReference type="EMBL" id="MCU6745846.1"/>
    </source>
</evidence>
<feature type="transmembrane region" description="Helical" evidence="1">
    <location>
        <begin position="83"/>
        <end position="113"/>
    </location>
</feature>
<gene>
    <name evidence="2" type="ORF">OCV77_15320</name>
</gene>
<feature type="transmembrane region" description="Helical" evidence="1">
    <location>
        <begin position="12"/>
        <end position="34"/>
    </location>
</feature>
<keyword evidence="1" id="KW-0472">Membrane</keyword>
<feature type="transmembrane region" description="Helical" evidence="1">
    <location>
        <begin position="296"/>
        <end position="317"/>
    </location>
</feature>
<dbReference type="EMBL" id="JAOQKJ010000018">
    <property type="protein sequence ID" value="MCU6745846.1"/>
    <property type="molecule type" value="Genomic_DNA"/>
</dbReference>
<protein>
    <recommendedName>
        <fullName evidence="4">Glycosyltransferase RgtA/B/C/D-like domain-containing protein</fullName>
    </recommendedName>
</protein>
<feature type="transmembrane region" description="Helical" evidence="1">
    <location>
        <begin position="323"/>
        <end position="343"/>
    </location>
</feature>
<sequence length="405" mass="46692">MDRKKENLEYGVITIISVGVFLIIAGMLTGKGLLDSTVYNSYALQADSWRQGRLDLGQDYPWLELAIYQGKYYVSFPPFPSYILFPLTFIFGSNTPDACILFISNLLCTFYMYRLAVKEGINPQAAMLETLLAVICSDYVFVMLDPSVWFIAQAMCVTLSVAAVYYAVEGRGGLALALWACSVGCRPMQIVFIPLLLYLLYQKEHMDCPERKVLEMIRRRVLWFVPVTLIAVSYMVLNYVRFGNILEFGRKYLPEFVNEPNGQFNVIYMKEHIRQLFAWPRFDENGRMIIDNMGNLSMMLITPVFAICILYMIYSVAKGNTTLLKKLIFVSILATIYMTIIVMHRTMGAWQFGNRYSNDIIPWIYLGILWCDKEYPKLIKYHIPFAVWGLCLNLVGSVAVYNWWI</sequence>
<evidence type="ECO:0000313" key="3">
    <source>
        <dbReference type="Proteomes" id="UP001652432"/>
    </source>
</evidence>
<keyword evidence="1" id="KW-0812">Transmembrane</keyword>
<feature type="transmembrane region" description="Helical" evidence="1">
    <location>
        <begin position="175"/>
        <end position="201"/>
    </location>
</feature>
<feature type="transmembrane region" description="Helical" evidence="1">
    <location>
        <begin position="148"/>
        <end position="168"/>
    </location>
</feature>
<organism evidence="2 3">
    <name type="scientific">Suilimivivens aceti</name>
    <dbReference type="NCBI Taxonomy" id="2981774"/>
    <lineage>
        <taxon>Bacteria</taxon>
        <taxon>Bacillati</taxon>
        <taxon>Bacillota</taxon>
        <taxon>Clostridia</taxon>
        <taxon>Lachnospirales</taxon>
        <taxon>Lachnospiraceae</taxon>
        <taxon>Suilimivivens</taxon>
    </lineage>
</organism>
<proteinExistence type="predicted"/>
<evidence type="ECO:0008006" key="4">
    <source>
        <dbReference type="Google" id="ProtNLM"/>
    </source>
</evidence>
<feature type="transmembrane region" description="Helical" evidence="1">
    <location>
        <begin position="383"/>
        <end position="404"/>
    </location>
</feature>
<keyword evidence="1" id="KW-1133">Transmembrane helix</keyword>
<feature type="transmembrane region" description="Helical" evidence="1">
    <location>
        <begin position="221"/>
        <end position="240"/>
    </location>
</feature>
<evidence type="ECO:0000256" key="1">
    <source>
        <dbReference type="SAM" id="Phobius"/>
    </source>
</evidence>
<dbReference type="Proteomes" id="UP001652432">
    <property type="component" value="Unassembled WGS sequence"/>
</dbReference>
<dbReference type="RefSeq" id="WP_262575878.1">
    <property type="nucleotide sequence ID" value="NZ_JAOQKJ010000018.1"/>
</dbReference>